<sequence>MESAAKLKVFPVTLQWLLTVVCALAVANLYYDQVLLSDIAKSYHVPQNASGLLFTMMQVGYTLGLLFIVPLGDRFDRRKLIVASLLLSAFWLAVMTIAPSFSLLLAAGLGLGLSTVAAQLIIPYVSSNMDSEKKGMVTGRLLTGVFLGVLVGRVAGGWIGQIFDWRTVHWLAAGILLLFAGYVFVKLPEDSAKKQESYSKIMRSMIPLLREEPVLRETVFFGAAAFAAFNVFWVPLSFILDGAPYHFGNGVAGTFGVIGIAGALAAGFAGRLSDGIHARGWNVAALLTMMFSFALLGMGWYHLSVLVAVTFVLDVGSRMNMTLNQGRISRLNPGHHSRLNSLYMVGYYLGGSFGSWFGTAAYHYGQVSGMIAAGCLLLVFPVVYFLASLRHRRRVPLHANDSLRKI</sequence>
<reference evidence="8 9" key="2">
    <citation type="journal article" date="2016" name="Genome Announc.">
        <title>Genome Sequence of a Gram-Positive Diazotroph, Paenibacillus durus Type Strain ATCC 35681.</title>
        <authorList>
            <person name="Halim M.A."/>
            <person name="Rahman A.Y."/>
            <person name="Sim K.S."/>
            <person name="Yam H.C."/>
            <person name="Rahim A.A."/>
            <person name="Ghazali A.H."/>
            <person name="Najimudin N."/>
        </authorList>
    </citation>
    <scope>NUCLEOTIDE SEQUENCE [LARGE SCALE GENOMIC DNA]</scope>
    <source>
        <strain evidence="8 9">ATCC 35681</strain>
    </source>
</reference>
<dbReference type="InterPro" id="IPR011701">
    <property type="entry name" value="MFS"/>
</dbReference>
<dbReference type="Gene3D" id="1.20.1250.20">
    <property type="entry name" value="MFS general substrate transporter like domains"/>
    <property type="match status" value="1"/>
</dbReference>
<evidence type="ECO:0000256" key="1">
    <source>
        <dbReference type="ARBA" id="ARBA00004651"/>
    </source>
</evidence>
<comment type="subcellular location">
    <subcellularLocation>
        <location evidence="1">Cell membrane</location>
        <topology evidence="1">Multi-pass membrane protein</topology>
    </subcellularLocation>
</comment>
<reference evidence="8 9" key="1">
    <citation type="submission" date="2015-03" db="EMBL/GenBank/DDBJ databases">
        <authorList>
            <person name="Abdul Halim M."/>
        </authorList>
    </citation>
    <scope>NUCLEOTIDE SEQUENCE [LARGE SCALE GENOMIC DNA]</scope>
    <source>
        <strain evidence="8 9">ATCC 35681</strain>
    </source>
</reference>
<evidence type="ECO:0000256" key="3">
    <source>
        <dbReference type="ARBA" id="ARBA00022692"/>
    </source>
</evidence>
<evidence type="ECO:0000259" key="7">
    <source>
        <dbReference type="PROSITE" id="PS50850"/>
    </source>
</evidence>
<gene>
    <name evidence="8" type="ORF">VK70_11405</name>
</gene>
<dbReference type="Proteomes" id="UP000034189">
    <property type="component" value="Chromosome"/>
</dbReference>
<dbReference type="PROSITE" id="PS50850">
    <property type="entry name" value="MFS"/>
    <property type="match status" value="1"/>
</dbReference>
<evidence type="ECO:0000256" key="4">
    <source>
        <dbReference type="ARBA" id="ARBA00022989"/>
    </source>
</evidence>
<dbReference type="PANTHER" id="PTHR42910">
    <property type="entry name" value="TRANSPORTER SCO4007-RELATED"/>
    <property type="match status" value="1"/>
</dbReference>
<organism evidence="8 9">
    <name type="scientific">Paenibacillus durus ATCC 35681</name>
    <dbReference type="NCBI Taxonomy" id="1333534"/>
    <lineage>
        <taxon>Bacteria</taxon>
        <taxon>Bacillati</taxon>
        <taxon>Bacillota</taxon>
        <taxon>Bacilli</taxon>
        <taxon>Bacillales</taxon>
        <taxon>Paenibacillaceae</taxon>
        <taxon>Paenibacillus</taxon>
    </lineage>
</organism>
<dbReference type="RefSeq" id="WP_025696668.1">
    <property type="nucleotide sequence ID" value="NZ_ASQQ01000461.1"/>
</dbReference>
<evidence type="ECO:0000256" key="2">
    <source>
        <dbReference type="ARBA" id="ARBA00022448"/>
    </source>
</evidence>
<feature type="transmembrane region" description="Helical" evidence="6">
    <location>
        <begin position="12"/>
        <end position="31"/>
    </location>
</feature>
<feature type="transmembrane region" description="Helical" evidence="6">
    <location>
        <begin position="246"/>
        <end position="268"/>
    </location>
</feature>
<feature type="transmembrane region" description="Helical" evidence="6">
    <location>
        <begin position="167"/>
        <end position="185"/>
    </location>
</feature>
<keyword evidence="4 6" id="KW-1133">Transmembrane helix</keyword>
<keyword evidence="5 6" id="KW-0472">Membrane</keyword>
<evidence type="ECO:0000313" key="8">
    <source>
        <dbReference type="EMBL" id="AKG35093.1"/>
    </source>
</evidence>
<dbReference type="InterPro" id="IPR036259">
    <property type="entry name" value="MFS_trans_sf"/>
</dbReference>
<accession>A0A0F7FA90</accession>
<feature type="transmembrane region" description="Helical" evidence="6">
    <location>
        <begin position="219"/>
        <end position="240"/>
    </location>
</feature>
<dbReference type="GO" id="GO:0022857">
    <property type="term" value="F:transmembrane transporter activity"/>
    <property type="evidence" value="ECO:0007669"/>
    <property type="project" value="InterPro"/>
</dbReference>
<feature type="transmembrane region" description="Helical" evidence="6">
    <location>
        <begin position="80"/>
        <end position="98"/>
    </location>
</feature>
<name>A0A0F7FA90_PAEDU</name>
<feature type="transmembrane region" description="Helical" evidence="6">
    <location>
        <begin position="370"/>
        <end position="387"/>
    </location>
</feature>
<keyword evidence="3 6" id="KW-0812">Transmembrane</keyword>
<evidence type="ECO:0000313" key="9">
    <source>
        <dbReference type="Proteomes" id="UP000034189"/>
    </source>
</evidence>
<feature type="domain" description="Major facilitator superfamily (MFS) profile" evidence="7">
    <location>
        <begin position="11"/>
        <end position="391"/>
    </location>
</feature>
<dbReference type="AlphaFoldDB" id="A0A0F7FA90"/>
<dbReference type="EMBL" id="CP011114">
    <property type="protein sequence ID" value="AKG35093.1"/>
    <property type="molecule type" value="Genomic_DNA"/>
</dbReference>
<evidence type="ECO:0000256" key="6">
    <source>
        <dbReference type="SAM" id="Phobius"/>
    </source>
</evidence>
<feature type="transmembrane region" description="Helical" evidence="6">
    <location>
        <begin position="137"/>
        <end position="155"/>
    </location>
</feature>
<feature type="transmembrane region" description="Helical" evidence="6">
    <location>
        <begin position="51"/>
        <end position="68"/>
    </location>
</feature>
<keyword evidence="2" id="KW-0813">Transport</keyword>
<dbReference type="SUPFAM" id="SSF103473">
    <property type="entry name" value="MFS general substrate transporter"/>
    <property type="match status" value="1"/>
</dbReference>
<dbReference type="PATRIC" id="fig|1333534.5.peg.2522"/>
<dbReference type="OrthoDB" id="9815356at2"/>
<dbReference type="InterPro" id="IPR020846">
    <property type="entry name" value="MFS_dom"/>
</dbReference>
<feature type="transmembrane region" description="Helical" evidence="6">
    <location>
        <begin position="104"/>
        <end position="125"/>
    </location>
</feature>
<dbReference type="HOGENOM" id="CLU_001265_23_0_9"/>
<dbReference type="GO" id="GO:0005886">
    <property type="term" value="C:plasma membrane"/>
    <property type="evidence" value="ECO:0007669"/>
    <property type="project" value="UniProtKB-SubCell"/>
</dbReference>
<dbReference type="PANTHER" id="PTHR42910:SF1">
    <property type="entry name" value="MAJOR FACILITATOR SUPERFAMILY (MFS) PROFILE DOMAIN-CONTAINING PROTEIN"/>
    <property type="match status" value="1"/>
</dbReference>
<dbReference type="Pfam" id="PF07690">
    <property type="entry name" value="MFS_1"/>
    <property type="match status" value="1"/>
</dbReference>
<evidence type="ECO:0000256" key="5">
    <source>
        <dbReference type="ARBA" id="ARBA00023136"/>
    </source>
</evidence>
<dbReference type="CDD" id="cd17324">
    <property type="entry name" value="MFS_NepI_like"/>
    <property type="match status" value="1"/>
</dbReference>
<protein>
    <submittedName>
        <fullName evidence="8">MFS transporter</fullName>
    </submittedName>
</protein>
<proteinExistence type="predicted"/>